<comment type="caution">
    <text evidence="1">The sequence shown here is derived from an EMBL/GenBank/DDBJ whole genome shotgun (WGS) entry which is preliminary data.</text>
</comment>
<evidence type="ECO:0008006" key="3">
    <source>
        <dbReference type="Google" id="ProtNLM"/>
    </source>
</evidence>
<keyword evidence="2" id="KW-1185">Reference proteome</keyword>
<name>A0A846QPV1_9BACT</name>
<dbReference type="Proteomes" id="UP000580856">
    <property type="component" value="Unassembled WGS sequence"/>
</dbReference>
<dbReference type="RefSeq" id="WP_167942099.1">
    <property type="nucleotide sequence ID" value="NZ_JAATJA010000003.1"/>
</dbReference>
<protein>
    <recommendedName>
        <fullName evidence="3">YqgF/RNase H-like domain-containing protein</fullName>
    </recommendedName>
</protein>
<dbReference type="AlphaFoldDB" id="A0A846QPV1"/>
<organism evidence="1 2">
    <name type="scientific">Desulfobaculum xiamenense</name>
    <dbReference type="NCBI Taxonomy" id="995050"/>
    <lineage>
        <taxon>Bacteria</taxon>
        <taxon>Pseudomonadati</taxon>
        <taxon>Thermodesulfobacteriota</taxon>
        <taxon>Desulfovibrionia</taxon>
        <taxon>Desulfovibrionales</taxon>
        <taxon>Desulfovibrionaceae</taxon>
        <taxon>Desulfobaculum</taxon>
    </lineage>
</organism>
<gene>
    <name evidence="1" type="ORF">GGQ74_002704</name>
</gene>
<accession>A0A846QPV1</accession>
<evidence type="ECO:0000313" key="2">
    <source>
        <dbReference type="Proteomes" id="UP000580856"/>
    </source>
</evidence>
<reference evidence="1 2" key="1">
    <citation type="submission" date="2020-03" db="EMBL/GenBank/DDBJ databases">
        <title>Genomic Encyclopedia of Type Strains, Phase IV (KMG-IV): sequencing the most valuable type-strain genomes for metagenomic binning, comparative biology and taxonomic classification.</title>
        <authorList>
            <person name="Goeker M."/>
        </authorList>
    </citation>
    <scope>NUCLEOTIDE SEQUENCE [LARGE SCALE GENOMIC DNA]</scope>
    <source>
        <strain evidence="1 2">DSM 24233</strain>
    </source>
</reference>
<evidence type="ECO:0000313" key="1">
    <source>
        <dbReference type="EMBL" id="NJB69010.1"/>
    </source>
</evidence>
<proteinExistence type="predicted"/>
<dbReference type="EMBL" id="JAATJA010000003">
    <property type="protein sequence ID" value="NJB69010.1"/>
    <property type="molecule type" value="Genomic_DNA"/>
</dbReference>
<sequence length="150" mass="16199">MSLLAVDLGIRTGLALFAEDGRLVWYRSQNFGSHARLRRGAPGVLRSCDTLTSVILEGGGSIANIWEKEALRFGLPVEIISAETWRADFLKPSIRNNGPLAKLAADDLARRVIDASGAKRPTSVRHDAAEAILIGLWGAIRAGWVGAVPW</sequence>